<dbReference type="OrthoDB" id="293090at2759"/>
<feature type="region of interest" description="Disordered" evidence="2">
    <location>
        <begin position="742"/>
        <end position="764"/>
    </location>
</feature>
<evidence type="ECO:0000256" key="2">
    <source>
        <dbReference type="SAM" id="MobiDB-lite"/>
    </source>
</evidence>
<proteinExistence type="predicted"/>
<organism evidence="3 4">
    <name type="scientific">Tetrahymena thermophila (strain SB210)</name>
    <dbReference type="NCBI Taxonomy" id="312017"/>
    <lineage>
        <taxon>Eukaryota</taxon>
        <taxon>Sar</taxon>
        <taxon>Alveolata</taxon>
        <taxon>Ciliophora</taxon>
        <taxon>Intramacronucleata</taxon>
        <taxon>Oligohymenophorea</taxon>
        <taxon>Hymenostomatida</taxon>
        <taxon>Tetrahymenina</taxon>
        <taxon>Tetrahymenidae</taxon>
        <taxon>Tetrahymena</taxon>
    </lineage>
</organism>
<feature type="region of interest" description="Disordered" evidence="2">
    <location>
        <begin position="1"/>
        <end position="28"/>
    </location>
</feature>
<dbReference type="GeneID" id="7835805"/>
<feature type="compositionally biased region" description="Polar residues" evidence="2">
    <location>
        <begin position="1"/>
        <end position="26"/>
    </location>
</feature>
<dbReference type="Proteomes" id="UP000009168">
    <property type="component" value="Unassembled WGS sequence"/>
</dbReference>
<dbReference type="EMBL" id="GG662864">
    <property type="protein sequence ID" value="EAR86044.1"/>
    <property type="molecule type" value="Genomic_DNA"/>
</dbReference>
<evidence type="ECO:0000256" key="1">
    <source>
        <dbReference type="SAM" id="Coils"/>
    </source>
</evidence>
<keyword evidence="1" id="KW-0175">Coiled coil</keyword>
<name>I7M6S7_TETTS</name>
<gene>
    <name evidence="3" type="ORF">TTHERM_00545820</name>
</gene>
<feature type="coiled-coil region" evidence="1">
    <location>
        <begin position="659"/>
        <end position="707"/>
    </location>
</feature>
<dbReference type="AlphaFoldDB" id="I7M6S7"/>
<dbReference type="STRING" id="312017.I7M6S7"/>
<feature type="coiled-coil region" evidence="1">
    <location>
        <begin position="111"/>
        <end position="191"/>
    </location>
</feature>
<evidence type="ECO:0000313" key="3">
    <source>
        <dbReference type="EMBL" id="EAR86044.1"/>
    </source>
</evidence>
<sequence>MSSYVRNNPHSSGVQNNTTSSPNRSISPIHYVKPSSVYYTSTISPSKSLQSTAKKSVQPVRPNIEASPNKNLTLAQQDEVDLWKSRCNELETSLCQVNTDLELASFKAKKAKDLESKVDDILKQNAQLLGENDQLSKQFSQKRTESDIWKSKYDAQMNTILSLKDNYEREIKRLQNELSQSRELYDGLQQERLKEAQETKQQLIHDNLTQIESLKRSHCSNVTLYEEQLRKMRDNLEEREKENLNLQGKLMDLKNYSESEQNRLNEDREKLRMKISQMELDQSKELENLKRRCDGLTLEQISALKKLHESELDVLESELNKLKNLLDIKNQEIGTLIQQNKSQKRNFDNELQSVRDENEALKDKILENNRCKEDEIDDIQNKLAKLHTTDIQNLKDRHDNQVKMLNDQINDLKRVIDLKQEEIENQIREKNNQRDAFNAKCDRLNSDIETQKLKYQVLEEDRKKDYDEATEALNRANSAHAEFSEQQRRQIQFLESEIEKLKQLLVHKNNEIDINIAQHRTIKNNLEEDIRQLKLDNSDLRKRLDQLEYSKNLQLEELRQKVVALDNNNSERTKKFEAQIDYLENELSRARDNLKIKTEETNSHQIHRNLLETENKKLNAEIDSLNNHMVMLEKLKAQEIQELRHKLESSNNYTIESIKASHNNQLEAMANEIEDLKNIIEMKDRQLGEKADQYQKLEKSLVDIQNNTDLSDYQMRISKLGAEVATTKNLYDVFVKTRQPSYGSGKKLMPNNSGVSPIKKVSQF</sequence>
<dbReference type="KEGG" id="tet:TTHERM_00545820"/>
<keyword evidence="4" id="KW-1185">Reference proteome</keyword>
<protein>
    <submittedName>
        <fullName evidence="3">Tetrin C, putative</fullName>
    </submittedName>
</protein>
<accession>I7M6S7</accession>
<dbReference type="OMA" id="YRIKCHE"/>
<dbReference type="InParanoid" id="I7M6S7"/>
<evidence type="ECO:0000313" key="4">
    <source>
        <dbReference type="Proteomes" id="UP000009168"/>
    </source>
</evidence>
<dbReference type="eggNOG" id="ENOG502SIHF">
    <property type="taxonomic scope" value="Eukaryota"/>
</dbReference>
<dbReference type="RefSeq" id="XP_976639.1">
    <property type="nucleotide sequence ID" value="XM_971546.1"/>
</dbReference>
<feature type="coiled-coil region" evidence="1">
    <location>
        <begin position="222"/>
        <end position="635"/>
    </location>
</feature>
<reference evidence="4" key="1">
    <citation type="journal article" date="2006" name="PLoS Biol.">
        <title>Macronuclear genome sequence of the ciliate Tetrahymena thermophila, a model eukaryote.</title>
        <authorList>
            <person name="Eisen J.A."/>
            <person name="Coyne R.S."/>
            <person name="Wu M."/>
            <person name="Wu D."/>
            <person name="Thiagarajan M."/>
            <person name="Wortman J.R."/>
            <person name="Badger J.H."/>
            <person name="Ren Q."/>
            <person name="Amedeo P."/>
            <person name="Jones K.M."/>
            <person name="Tallon L.J."/>
            <person name="Delcher A.L."/>
            <person name="Salzberg S.L."/>
            <person name="Silva J.C."/>
            <person name="Haas B.J."/>
            <person name="Majoros W.H."/>
            <person name="Farzad M."/>
            <person name="Carlton J.M."/>
            <person name="Smith R.K. Jr."/>
            <person name="Garg J."/>
            <person name="Pearlman R.E."/>
            <person name="Karrer K.M."/>
            <person name="Sun L."/>
            <person name="Manning G."/>
            <person name="Elde N.C."/>
            <person name="Turkewitz A.P."/>
            <person name="Asai D.J."/>
            <person name="Wilkes D.E."/>
            <person name="Wang Y."/>
            <person name="Cai H."/>
            <person name="Collins K."/>
            <person name="Stewart B.A."/>
            <person name="Lee S.R."/>
            <person name="Wilamowska K."/>
            <person name="Weinberg Z."/>
            <person name="Ruzzo W.L."/>
            <person name="Wloga D."/>
            <person name="Gaertig J."/>
            <person name="Frankel J."/>
            <person name="Tsao C.-C."/>
            <person name="Gorovsky M.A."/>
            <person name="Keeling P.J."/>
            <person name="Waller R.F."/>
            <person name="Patron N.J."/>
            <person name="Cherry J.M."/>
            <person name="Stover N.A."/>
            <person name="Krieger C.J."/>
            <person name="del Toro C."/>
            <person name="Ryder H.F."/>
            <person name="Williamson S.C."/>
            <person name="Barbeau R.A."/>
            <person name="Hamilton E.P."/>
            <person name="Orias E."/>
        </authorList>
    </citation>
    <scope>NUCLEOTIDE SEQUENCE [LARGE SCALE GENOMIC DNA]</scope>
    <source>
        <strain evidence="4">SB210</strain>
    </source>
</reference>
<dbReference type="HOGENOM" id="CLU_022228_0_0_1"/>